<dbReference type="AlphaFoldDB" id="A0A2S9XUS2"/>
<dbReference type="RefSeq" id="WP_146155846.1">
    <property type="nucleotide sequence ID" value="NZ_PVNK01000165.1"/>
</dbReference>
<dbReference type="EMBL" id="PVNK01000165">
    <property type="protein sequence ID" value="PRP96584.1"/>
    <property type="molecule type" value="Genomic_DNA"/>
</dbReference>
<reference evidence="1 2" key="1">
    <citation type="submission" date="2018-03" db="EMBL/GenBank/DDBJ databases">
        <title>Draft Genome Sequences of the Obligatory Marine Myxobacteria Enhygromyxa salina SWB005.</title>
        <authorList>
            <person name="Poehlein A."/>
            <person name="Moghaddam J.A."/>
            <person name="Harms H."/>
            <person name="Alanjari M."/>
            <person name="Koenig G.M."/>
            <person name="Daniel R."/>
            <person name="Schaeberle T.F."/>
        </authorList>
    </citation>
    <scope>NUCLEOTIDE SEQUENCE [LARGE SCALE GENOMIC DNA]</scope>
    <source>
        <strain evidence="1 2">SWB005</strain>
    </source>
</reference>
<gene>
    <name evidence="1" type="ORF">ENSA5_36600</name>
</gene>
<proteinExistence type="predicted"/>
<protein>
    <submittedName>
        <fullName evidence="1">Uncharacterized protein</fullName>
    </submittedName>
</protein>
<comment type="caution">
    <text evidence="1">The sequence shown here is derived from an EMBL/GenBank/DDBJ whole genome shotgun (WGS) entry which is preliminary data.</text>
</comment>
<dbReference type="Proteomes" id="UP000237968">
    <property type="component" value="Unassembled WGS sequence"/>
</dbReference>
<keyword evidence="2" id="KW-1185">Reference proteome</keyword>
<dbReference type="OrthoDB" id="9852988at2"/>
<organism evidence="1 2">
    <name type="scientific">Enhygromyxa salina</name>
    <dbReference type="NCBI Taxonomy" id="215803"/>
    <lineage>
        <taxon>Bacteria</taxon>
        <taxon>Pseudomonadati</taxon>
        <taxon>Myxococcota</taxon>
        <taxon>Polyangia</taxon>
        <taxon>Nannocystales</taxon>
        <taxon>Nannocystaceae</taxon>
        <taxon>Enhygromyxa</taxon>
    </lineage>
</organism>
<sequence length="186" mass="18955">MFHATVFAAVLSSFSPLEQPPPLAVADEYIAQDGRRVRWASVTYTLPDGQTAEVVLVADDTASGEGYLFVDGEAIAHSSYDDANGVASWRSSAPGTDALAGAALVGLSGGAADELLNVFTEGPQEFPCSKWGKKVLRAGKYIWGAMVAASAGACCGGTGMAGCGLCSAGGAVLHEAGREALEGYCD</sequence>
<evidence type="ECO:0000313" key="2">
    <source>
        <dbReference type="Proteomes" id="UP000237968"/>
    </source>
</evidence>
<evidence type="ECO:0000313" key="1">
    <source>
        <dbReference type="EMBL" id="PRP96584.1"/>
    </source>
</evidence>
<accession>A0A2S9XUS2</accession>
<name>A0A2S9XUS2_9BACT</name>